<name>A0ACB7NYL1_9PEZI</name>
<gene>
    <name evidence="1" type="ORF">F5144DRAFT_586766</name>
</gene>
<comment type="caution">
    <text evidence="1">The sequence shown here is derived from an EMBL/GenBank/DDBJ whole genome shotgun (WGS) entry which is preliminary data.</text>
</comment>
<dbReference type="Proteomes" id="UP000724584">
    <property type="component" value="Unassembled WGS sequence"/>
</dbReference>
<protein>
    <submittedName>
        <fullName evidence="1">Heterokaryon incompatibility protein-domain-containing protein</fullName>
    </submittedName>
</protein>
<keyword evidence="2" id="KW-1185">Reference proteome</keyword>
<organism evidence="1 2">
    <name type="scientific">Chaetomium tenue</name>
    <dbReference type="NCBI Taxonomy" id="1854479"/>
    <lineage>
        <taxon>Eukaryota</taxon>
        <taxon>Fungi</taxon>
        <taxon>Dikarya</taxon>
        <taxon>Ascomycota</taxon>
        <taxon>Pezizomycotina</taxon>
        <taxon>Sordariomycetes</taxon>
        <taxon>Sordariomycetidae</taxon>
        <taxon>Sordariales</taxon>
        <taxon>Chaetomiaceae</taxon>
        <taxon>Chaetomium</taxon>
    </lineage>
</organism>
<dbReference type="EMBL" id="JAGIZQ010000007">
    <property type="protein sequence ID" value="KAH6617540.1"/>
    <property type="molecule type" value="Genomic_DNA"/>
</dbReference>
<proteinExistence type="predicted"/>
<reference evidence="1 2" key="1">
    <citation type="journal article" date="2021" name="Nat. Commun.">
        <title>Genetic determinants of endophytism in the Arabidopsis root mycobiome.</title>
        <authorList>
            <person name="Mesny F."/>
            <person name="Miyauchi S."/>
            <person name="Thiergart T."/>
            <person name="Pickel B."/>
            <person name="Atanasova L."/>
            <person name="Karlsson M."/>
            <person name="Huettel B."/>
            <person name="Barry K.W."/>
            <person name="Haridas S."/>
            <person name="Chen C."/>
            <person name="Bauer D."/>
            <person name="Andreopoulos W."/>
            <person name="Pangilinan J."/>
            <person name="LaButti K."/>
            <person name="Riley R."/>
            <person name="Lipzen A."/>
            <person name="Clum A."/>
            <person name="Drula E."/>
            <person name="Henrissat B."/>
            <person name="Kohler A."/>
            <person name="Grigoriev I.V."/>
            <person name="Martin F.M."/>
            <person name="Hacquard S."/>
        </authorList>
    </citation>
    <scope>NUCLEOTIDE SEQUENCE [LARGE SCALE GENOMIC DNA]</scope>
    <source>
        <strain evidence="1 2">MPI-SDFR-AT-0079</strain>
    </source>
</reference>
<evidence type="ECO:0000313" key="2">
    <source>
        <dbReference type="Proteomes" id="UP000724584"/>
    </source>
</evidence>
<sequence length="691" mass="77769">MEKLPETEKYAPFSYSTSEMSTPDTQFRLLELLPPTVEQDELSCRIVVRQLAESSRQYKALSYTWGNGSLSHFVAIPPEKGGEGERRTLSITQSLHTALVHLRHPSEPVWLWIDQICINQEDHAEKGKQVGIMGPIYAGAEQVLVWLGPAADDSDLLMDAWQSVGQAARDFGLESYYTKERWPLLARILNAEDPTDPKTIEHGAILKTGAETFAPLVPKLIFRHWFARPWFTRAWTVQEFCLCENTLFVCGTKTVPAELVMLAIQVLQFSISRLYEAIYQPAGASLPLLDELNDEPTGRLFSCRQRRRKHDRREPAAPGDALHALLRKLYVEHNTQAWLHRDRVFSLLGLAVDAPHLAITPDYAEQDSRAADARILARAARAMLTNPVTGRLDILSYAQPPKHPDLAPHLPSWAPDWRGNLGRSFYYVHEGVSEHLFAACGEGYLAVRPLPVPDVEGKNSSVVGLGGFRVDSVAAVAAGSAWMDMSFGADRFSLFFAQIDGLFERGMAEHAGVPELYGGNAERRAEAWWRVPTGDLFWTRTADMHRAEAPEAEVAHRQCREMVQFFRECETVTEPQEQAKKFKEFDWNGKRERGELGSFYQESMRYMIGKRPFLTSEGYLGMGPEDVKEGDMVVVLCGGRIPFILRPTESELELPEGKTKKLFGFVGEAYCDSAMDGEVVGKRELSEFYLI</sequence>
<evidence type="ECO:0000313" key="1">
    <source>
        <dbReference type="EMBL" id="KAH6617540.1"/>
    </source>
</evidence>
<accession>A0ACB7NYL1</accession>